<dbReference type="Pfam" id="PF13472">
    <property type="entry name" value="Lipase_GDSL_2"/>
    <property type="match status" value="1"/>
</dbReference>
<dbReference type="InterPro" id="IPR051532">
    <property type="entry name" value="Ester_Hydrolysis_Enzymes"/>
</dbReference>
<reference evidence="3 4" key="1">
    <citation type="submission" date="2016-10" db="EMBL/GenBank/DDBJ databases">
        <authorList>
            <person name="de Groot N.N."/>
        </authorList>
    </citation>
    <scope>NUCLEOTIDE SEQUENCE [LARGE SCALE GENOMIC DNA]</scope>
    <source>
        <strain evidence="3 4">R-24608</strain>
    </source>
</reference>
<keyword evidence="4" id="KW-1185">Reference proteome</keyword>
<dbReference type="InterPro" id="IPR013830">
    <property type="entry name" value="SGNH_hydro"/>
</dbReference>
<dbReference type="OrthoDB" id="9786188at2"/>
<name>A0A1I7JSR3_9BURK</name>
<dbReference type="Gene3D" id="3.40.50.1110">
    <property type="entry name" value="SGNH hydrolase"/>
    <property type="match status" value="1"/>
</dbReference>
<dbReference type="RefSeq" id="WP_054256766.1">
    <property type="nucleotide sequence ID" value="NZ_CYIG01000024.1"/>
</dbReference>
<dbReference type="SUPFAM" id="SSF52266">
    <property type="entry name" value="SGNH hydrolase"/>
    <property type="match status" value="1"/>
</dbReference>
<organism evidence="3 4">
    <name type="scientific">Paenacidovorax caeni</name>
    <dbReference type="NCBI Taxonomy" id="343013"/>
    <lineage>
        <taxon>Bacteria</taxon>
        <taxon>Pseudomonadati</taxon>
        <taxon>Pseudomonadota</taxon>
        <taxon>Betaproteobacteria</taxon>
        <taxon>Burkholderiales</taxon>
        <taxon>Comamonadaceae</taxon>
        <taxon>Paenacidovorax</taxon>
    </lineage>
</organism>
<gene>
    <name evidence="3" type="ORF">SAMN04489707_103026</name>
</gene>
<evidence type="ECO:0000313" key="4">
    <source>
        <dbReference type="Proteomes" id="UP000183656"/>
    </source>
</evidence>
<evidence type="ECO:0000256" key="1">
    <source>
        <dbReference type="SAM" id="SignalP"/>
    </source>
</evidence>
<accession>A0A1I7JSR3</accession>
<keyword evidence="1" id="KW-0732">Signal</keyword>
<dbReference type="GO" id="GO:0004622">
    <property type="term" value="F:phosphatidylcholine lysophospholipase activity"/>
    <property type="evidence" value="ECO:0007669"/>
    <property type="project" value="TreeGrafter"/>
</dbReference>
<feature type="chain" id="PRO_5010325980" evidence="1">
    <location>
        <begin position="23"/>
        <end position="215"/>
    </location>
</feature>
<dbReference type="STRING" id="343013.SAMN04489707_103026"/>
<dbReference type="Proteomes" id="UP000183656">
    <property type="component" value="Unassembled WGS sequence"/>
</dbReference>
<protein>
    <submittedName>
        <fullName evidence="3">Lysophospholipase L1</fullName>
    </submittedName>
</protein>
<evidence type="ECO:0000313" key="3">
    <source>
        <dbReference type="EMBL" id="SFU88231.1"/>
    </source>
</evidence>
<dbReference type="EMBL" id="FPBX01000030">
    <property type="protein sequence ID" value="SFU88231.1"/>
    <property type="molecule type" value="Genomic_DNA"/>
</dbReference>
<dbReference type="AlphaFoldDB" id="A0A1I7JSR3"/>
<feature type="domain" description="SGNH hydrolase-type esterase" evidence="2">
    <location>
        <begin position="42"/>
        <end position="198"/>
    </location>
</feature>
<sequence>MPSCPLPRRRLLALLPATALLAACGKRAPKGRPIAQGSNVLALGDSLTSGVGADAATAYPAVLQELTGWQVVNGGVSGDTSAQALTRLPTLLEQHRPALVIVGIGGNDFLRQMSAAGAKDNIRAICRAATAAGAQVMLVAVPQFSLLAASTGRLTDHPLYAELASELRLPLYEGGWAEVLGDTRLRSDQVHANAKGYRQFAEGLAQRLRQVGLLA</sequence>
<dbReference type="PANTHER" id="PTHR30383:SF24">
    <property type="entry name" value="THIOESTERASE 1_PROTEASE 1_LYSOPHOSPHOLIPASE L1"/>
    <property type="match status" value="1"/>
</dbReference>
<dbReference type="InterPro" id="IPR036514">
    <property type="entry name" value="SGNH_hydro_sf"/>
</dbReference>
<feature type="signal peptide" evidence="1">
    <location>
        <begin position="1"/>
        <end position="22"/>
    </location>
</feature>
<evidence type="ECO:0000259" key="2">
    <source>
        <dbReference type="Pfam" id="PF13472"/>
    </source>
</evidence>
<dbReference type="PANTHER" id="PTHR30383">
    <property type="entry name" value="THIOESTERASE 1/PROTEASE 1/LYSOPHOSPHOLIPASE L1"/>
    <property type="match status" value="1"/>
</dbReference>
<proteinExistence type="predicted"/>